<evidence type="ECO:0000313" key="4">
    <source>
        <dbReference type="Proteomes" id="UP000034816"/>
    </source>
</evidence>
<name>A0A0G0C722_9BACT</name>
<protein>
    <submittedName>
        <fullName evidence="3">Protecting protein DprA protein</fullName>
    </submittedName>
</protein>
<comment type="caution">
    <text evidence="3">The sequence shown here is derived from an EMBL/GenBank/DDBJ whole genome shotgun (WGS) entry which is preliminary data.</text>
</comment>
<dbReference type="SUPFAM" id="SSF102405">
    <property type="entry name" value="MCP/YpsA-like"/>
    <property type="match status" value="1"/>
</dbReference>
<feature type="domain" description="Smf/DprA SLOG" evidence="2">
    <location>
        <begin position="6"/>
        <end position="211"/>
    </location>
</feature>
<comment type="similarity">
    <text evidence="1">Belongs to the DprA/Smf family.</text>
</comment>
<dbReference type="PANTHER" id="PTHR43022:SF1">
    <property type="entry name" value="PROTEIN SMF"/>
    <property type="match status" value="1"/>
</dbReference>
<sequence>MYTLKASETAYPQNLKNIYRYPNVLYCKGRKKILSKRLITIVGTREMTTYGELVVKKLLSSVPKDLEVAFVSGLAIGIDSQVHKVCLERGLDTVAVIAGGIDKGFPESNRSIYDEICKKGIALAEFPQGTEIKRGMFPIRNRILAGLSDTTIVIEGGLDSGSLLTANLALEYGRDVFVIPGDITRESSKGCNNLIKQGADVITGVEDFLNILGISGEQMRIGI</sequence>
<organism evidence="3 4">
    <name type="scientific">candidate division WS6 bacterium GW2011_GWF1_35_23</name>
    <dbReference type="NCBI Taxonomy" id="1619097"/>
    <lineage>
        <taxon>Bacteria</taxon>
        <taxon>Candidatus Dojkabacteria</taxon>
    </lineage>
</organism>
<dbReference type="Proteomes" id="UP000034816">
    <property type="component" value="Unassembled WGS sequence"/>
</dbReference>
<dbReference type="NCBIfam" id="TIGR00732">
    <property type="entry name" value="dprA"/>
    <property type="match status" value="1"/>
</dbReference>
<dbReference type="InterPro" id="IPR003488">
    <property type="entry name" value="DprA"/>
</dbReference>
<dbReference type="Gene3D" id="3.40.50.450">
    <property type="match status" value="1"/>
</dbReference>
<dbReference type="PANTHER" id="PTHR43022">
    <property type="entry name" value="PROTEIN SMF"/>
    <property type="match status" value="1"/>
</dbReference>
<dbReference type="InterPro" id="IPR057666">
    <property type="entry name" value="DrpA_SLOG"/>
</dbReference>
<dbReference type="GO" id="GO:0009294">
    <property type="term" value="P:DNA-mediated transformation"/>
    <property type="evidence" value="ECO:0007669"/>
    <property type="project" value="InterPro"/>
</dbReference>
<dbReference type="AlphaFoldDB" id="A0A0G0C722"/>
<dbReference type="PATRIC" id="fig|1619097.3.peg.220"/>
<reference evidence="3 4" key="1">
    <citation type="journal article" date="2015" name="Nature">
        <title>rRNA introns, odd ribosomes, and small enigmatic genomes across a large radiation of phyla.</title>
        <authorList>
            <person name="Brown C.T."/>
            <person name="Hug L.A."/>
            <person name="Thomas B.C."/>
            <person name="Sharon I."/>
            <person name="Castelle C.J."/>
            <person name="Singh A."/>
            <person name="Wilkins M.J."/>
            <person name="Williams K.H."/>
            <person name="Banfield J.F."/>
        </authorList>
    </citation>
    <scope>NUCLEOTIDE SEQUENCE [LARGE SCALE GENOMIC DNA]</scope>
</reference>
<gene>
    <name evidence="3" type="ORF">UR73_C0020G0005</name>
</gene>
<accession>A0A0G0C722</accession>
<dbReference type="EMBL" id="LBQH01000020">
    <property type="protein sequence ID" value="KKP77509.1"/>
    <property type="molecule type" value="Genomic_DNA"/>
</dbReference>
<evidence type="ECO:0000256" key="1">
    <source>
        <dbReference type="ARBA" id="ARBA00006525"/>
    </source>
</evidence>
<evidence type="ECO:0000259" key="2">
    <source>
        <dbReference type="Pfam" id="PF02481"/>
    </source>
</evidence>
<proteinExistence type="inferred from homology"/>
<evidence type="ECO:0000313" key="3">
    <source>
        <dbReference type="EMBL" id="KKP77509.1"/>
    </source>
</evidence>
<dbReference type="Pfam" id="PF02481">
    <property type="entry name" value="DNA_processg_A"/>
    <property type="match status" value="1"/>
</dbReference>